<proteinExistence type="predicted"/>
<dbReference type="EMBL" id="RJUF01000173">
    <property type="protein sequence ID" value="MCP9764452.1"/>
    <property type="molecule type" value="Genomic_DNA"/>
</dbReference>
<accession>A0AAE3KTI2</accession>
<evidence type="ECO:0000313" key="1">
    <source>
        <dbReference type="EMBL" id="MCP9764452.1"/>
    </source>
</evidence>
<dbReference type="AlphaFoldDB" id="A0AAE3KTI2"/>
<keyword evidence="2" id="KW-1185">Reference proteome</keyword>
<sequence length="427" mass="45682">MKTSKILLWVSILTHGIGLYAQDITNLEYYIDNDPGYGLGTEVVVSAANTISNLQVNVSLSNSLVDGFHRFHIRAKDENNRWSLVAHHPFLKITLDNPPNPIPNIQRLEYYIDNDPGYGLATEIPISAGSPINGISLNVNIENSLGDGFHRIHVRAKDINGRWSVVAHHPFMKMTINNPPNPIPAVVKAEYYIDNDPGYGLALNIPLTPGTSVSNLSAMVDLSGLSLGTHHICIRSQDSNGKWSVVGIKSVNVESNAILVLNTPVSFCKNVAFIVSFGAYGTFNSGNIFTAQLMSGNTVVATLGSLMSMTSGTISAIIPNSVPLGNYEIRVISANPTPSNFPRVPIQVVNICPSPCPSNLVLTSTSDDFSSGNTTKQANATNGMITATNKITGSANVSYQAKSTLLNPGFLANSGVVFRVEVGGCTQ</sequence>
<comment type="caution">
    <text evidence="1">The sequence shown here is derived from an EMBL/GenBank/DDBJ whole genome shotgun (WGS) entry which is preliminary data.</text>
</comment>
<dbReference type="NCBIfam" id="NF045639">
    <property type="entry name" value="GCX_COOH"/>
    <property type="match status" value="1"/>
</dbReference>
<gene>
    <name evidence="1" type="ORF">EGI31_16025</name>
</gene>
<dbReference type="InterPro" id="IPR055015">
    <property type="entry name" value="GCX_COOH"/>
</dbReference>
<dbReference type="RefSeq" id="WP_255038143.1">
    <property type="nucleotide sequence ID" value="NZ_RJUF01000173.1"/>
</dbReference>
<dbReference type="Proteomes" id="UP001204144">
    <property type="component" value="Unassembled WGS sequence"/>
</dbReference>
<name>A0AAE3KTI2_9BACT</name>
<protein>
    <submittedName>
        <fullName evidence="1">Uncharacterized protein</fullName>
    </submittedName>
</protein>
<evidence type="ECO:0000313" key="2">
    <source>
        <dbReference type="Proteomes" id="UP001204144"/>
    </source>
</evidence>
<organism evidence="1 2">
    <name type="scientific">Lacihabitans soyangensis</name>
    <dbReference type="NCBI Taxonomy" id="869394"/>
    <lineage>
        <taxon>Bacteria</taxon>
        <taxon>Pseudomonadati</taxon>
        <taxon>Bacteroidota</taxon>
        <taxon>Cytophagia</taxon>
        <taxon>Cytophagales</taxon>
        <taxon>Leadbetterellaceae</taxon>
        <taxon>Lacihabitans</taxon>
    </lineage>
</organism>
<reference evidence="1 2" key="1">
    <citation type="submission" date="2018-11" db="EMBL/GenBank/DDBJ databases">
        <title>Novel bacteria species description.</title>
        <authorList>
            <person name="Han J.-H."/>
        </authorList>
    </citation>
    <scope>NUCLEOTIDE SEQUENCE [LARGE SCALE GENOMIC DNA]</scope>
    <source>
        <strain evidence="1 2">KCTC23259</strain>
    </source>
</reference>